<dbReference type="EMBL" id="BART01014681">
    <property type="protein sequence ID" value="GAG76291.1"/>
    <property type="molecule type" value="Genomic_DNA"/>
</dbReference>
<evidence type="ECO:0000313" key="1">
    <source>
        <dbReference type="EMBL" id="GAG76291.1"/>
    </source>
</evidence>
<dbReference type="AlphaFoldDB" id="X1BVV7"/>
<reference evidence="1" key="1">
    <citation type="journal article" date="2014" name="Front. Microbiol.">
        <title>High frequency of phylogenetically diverse reductive dehalogenase-homologous genes in deep subseafloor sedimentary metagenomes.</title>
        <authorList>
            <person name="Kawai M."/>
            <person name="Futagami T."/>
            <person name="Toyoda A."/>
            <person name="Takaki Y."/>
            <person name="Nishi S."/>
            <person name="Hori S."/>
            <person name="Arai W."/>
            <person name="Tsubouchi T."/>
            <person name="Morono Y."/>
            <person name="Uchiyama I."/>
            <person name="Ito T."/>
            <person name="Fujiyama A."/>
            <person name="Inagaki F."/>
            <person name="Takami H."/>
        </authorList>
    </citation>
    <scope>NUCLEOTIDE SEQUENCE</scope>
    <source>
        <strain evidence="1">Expedition CK06-06</strain>
    </source>
</reference>
<sequence length="122" mass="12942">DVARTLSWAFVQHTNVESFQMKISGMDAKGNVIGETVSQAMGWSGETSNAFATVTSVYYVRHVGAGDAGNIIDIGITDVLGLSNTIYATSDVFKIKKNNANVAVVTGDVSAAYDTYDMHTIG</sequence>
<gene>
    <name evidence="1" type="ORF">S01H4_29079</name>
</gene>
<name>X1BVV7_9ZZZZ</name>
<protein>
    <submittedName>
        <fullName evidence="1">Uncharacterized protein</fullName>
    </submittedName>
</protein>
<proteinExistence type="predicted"/>
<feature type="non-terminal residue" evidence="1">
    <location>
        <position position="1"/>
    </location>
</feature>
<accession>X1BVV7</accession>
<comment type="caution">
    <text evidence="1">The sequence shown here is derived from an EMBL/GenBank/DDBJ whole genome shotgun (WGS) entry which is preliminary data.</text>
</comment>
<feature type="non-terminal residue" evidence="1">
    <location>
        <position position="122"/>
    </location>
</feature>
<organism evidence="1">
    <name type="scientific">marine sediment metagenome</name>
    <dbReference type="NCBI Taxonomy" id="412755"/>
    <lineage>
        <taxon>unclassified sequences</taxon>
        <taxon>metagenomes</taxon>
        <taxon>ecological metagenomes</taxon>
    </lineage>
</organism>